<evidence type="ECO:0000313" key="5">
    <source>
        <dbReference type="Proteomes" id="UP000055611"/>
    </source>
</evidence>
<evidence type="ECO:0000256" key="1">
    <source>
        <dbReference type="SAM" id="MobiDB-lite"/>
    </source>
</evidence>
<evidence type="ECO:0000313" key="6">
    <source>
        <dbReference type="Proteomes" id="UP000295506"/>
    </source>
</evidence>
<keyword evidence="5" id="KW-1185">Reference proteome</keyword>
<dbReference type="Proteomes" id="UP000055611">
    <property type="component" value="Chromosome"/>
</dbReference>
<dbReference type="EMBL" id="CP014206">
    <property type="protein sequence ID" value="AMK09647.1"/>
    <property type="molecule type" value="Genomic_DNA"/>
</dbReference>
<feature type="domain" description="Mu-like prophage FluMu N-terminal" evidence="2">
    <location>
        <begin position="7"/>
        <end position="51"/>
    </location>
</feature>
<dbReference type="OrthoDB" id="5465462at2"/>
<evidence type="ECO:0000259" key="2">
    <source>
        <dbReference type="Pfam" id="PF17891"/>
    </source>
</evidence>
<dbReference type="RefSeq" id="WP_066798966.1">
    <property type="nucleotide sequence ID" value="NZ_CP014206.1"/>
</dbReference>
<protein>
    <recommendedName>
        <fullName evidence="2">Mu-like prophage FluMu N-terminal domain-containing protein</fullName>
    </recommendedName>
</protein>
<dbReference type="InterPro" id="IPR041227">
    <property type="entry name" value="FluMu_N"/>
</dbReference>
<feature type="region of interest" description="Disordered" evidence="1">
    <location>
        <begin position="1"/>
        <end position="28"/>
    </location>
</feature>
<dbReference type="EMBL" id="SOBK01000013">
    <property type="protein sequence ID" value="TDT86403.1"/>
    <property type="molecule type" value="Genomic_DNA"/>
</dbReference>
<evidence type="ECO:0000313" key="4">
    <source>
        <dbReference type="EMBL" id="TDT86403.1"/>
    </source>
</evidence>
<sequence length="102" mass="10600">MSITIISKREGFRRGGMAHPAKPTTYPDDKFTAEQLAAIKAEPMLVVTLAEDEKDTKAAAKAKADAEAKAKATAEAKAKADADAKAAADAKAKADADAKAKK</sequence>
<dbReference type="Pfam" id="PF17891">
    <property type="entry name" value="FluMu_N"/>
    <property type="match status" value="1"/>
</dbReference>
<gene>
    <name evidence="3" type="ORF">AWY79_00250</name>
    <name evidence="4" type="ORF">EDC59_11379</name>
</gene>
<name>A0A140D8Y0_9BACT</name>
<dbReference type="KEGG" id="dej:AWY79_00250"/>
<dbReference type="Gene3D" id="3.40.5.80">
    <property type="match status" value="1"/>
</dbReference>
<feature type="region of interest" description="Disordered" evidence="1">
    <location>
        <begin position="56"/>
        <end position="102"/>
    </location>
</feature>
<reference evidence="3 5" key="1">
    <citation type="journal article" date="2016" name="Front. Microbiol.">
        <title>Genome Sequence of the Piezophilic, Mesophilic Sulfate-Reducing Bacterium Desulfovibrio indicus J2T.</title>
        <authorList>
            <person name="Cao J."/>
            <person name="Maignien L."/>
            <person name="Shao Z."/>
            <person name="Alain K."/>
            <person name="Jebbar M."/>
        </authorList>
    </citation>
    <scope>NUCLEOTIDE SEQUENCE [LARGE SCALE GENOMIC DNA]</scope>
    <source>
        <strain evidence="3 5">J2</strain>
    </source>
</reference>
<dbReference type="AlphaFoldDB" id="A0A140D8Y0"/>
<proteinExistence type="predicted"/>
<dbReference type="Proteomes" id="UP000295506">
    <property type="component" value="Unassembled WGS sequence"/>
</dbReference>
<accession>A0A140D8Y0</accession>
<reference evidence="4 6" key="2">
    <citation type="submission" date="2019-03" db="EMBL/GenBank/DDBJ databases">
        <title>Genomic Encyclopedia of Type Strains, Phase IV (KMG-IV): sequencing the most valuable type-strain genomes for metagenomic binning, comparative biology and taxonomic classification.</title>
        <authorList>
            <person name="Goeker M."/>
        </authorList>
    </citation>
    <scope>NUCLEOTIDE SEQUENCE [LARGE SCALE GENOMIC DNA]</scope>
    <source>
        <strain evidence="4 6">DSM 101483</strain>
    </source>
</reference>
<dbReference type="SUPFAM" id="SSF160059">
    <property type="entry name" value="PriA/YqbF domain"/>
    <property type="match status" value="1"/>
</dbReference>
<evidence type="ECO:0000313" key="3">
    <source>
        <dbReference type="EMBL" id="AMK09647.1"/>
    </source>
</evidence>
<organism evidence="4 6">
    <name type="scientific">Pseudodesulfovibrio indicus</name>
    <dbReference type="NCBI Taxonomy" id="1716143"/>
    <lineage>
        <taxon>Bacteria</taxon>
        <taxon>Pseudomonadati</taxon>
        <taxon>Thermodesulfobacteriota</taxon>
        <taxon>Desulfovibrionia</taxon>
        <taxon>Desulfovibrionales</taxon>
        <taxon>Desulfovibrionaceae</taxon>
    </lineage>
</organism>